<dbReference type="Proteomes" id="UP000193648">
    <property type="component" value="Unassembled WGS sequence"/>
</dbReference>
<dbReference type="RefSeq" id="XP_021881806.1">
    <property type="nucleotide sequence ID" value="XM_022023957.1"/>
</dbReference>
<gene>
    <name evidence="3" type="ORF">BCR41DRAFT_352464</name>
</gene>
<comment type="caution">
    <text evidence="3">The sequence shown here is derived from an EMBL/GenBank/DDBJ whole genome shotgun (WGS) entry which is preliminary data.</text>
</comment>
<organism evidence="3 4">
    <name type="scientific">Lobosporangium transversale</name>
    <dbReference type="NCBI Taxonomy" id="64571"/>
    <lineage>
        <taxon>Eukaryota</taxon>
        <taxon>Fungi</taxon>
        <taxon>Fungi incertae sedis</taxon>
        <taxon>Mucoromycota</taxon>
        <taxon>Mortierellomycotina</taxon>
        <taxon>Mortierellomycetes</taxon>
        <taxon>Mortierellales</taxon>
        <taxon>Mortierellaceae</taxon>
        <taxon>Lobosporangium</taxon>
    </lineage>
</organism>
<feature type="compositionally biased region" description="Low complexity" evidence="1">
    <location>
        <begin position="433"/>
        <end position="448"/>
    </location>
</feature>
<feature type="region of interest" description="Disordered" evidence="1">
    <location>
        <begin position="214"/>
        <end position="465"/>
    </location>
</feature>
<feature type="transmembrane region" description="Helical" evidence="2">
    <location>
        <begin position="103"/>
        <end position="125"/>
    </location>
</feature>
<evidence type="ECO:0000256" key="2">
    <source>
        <dbReference type="SAM" id="Phobius"/>
    </source>
</evidence>
<feature type="compositionally biased region" description="Low complexity" evidence="1">
    <location>
        <begin position="357"/>
        <end position="368"/>
    </location>
</feature>
<accession>A0A1Y2GNZ2</accession>
<feature type="compositionally biased region" description="Polar residues" evidence="1">
    <location>
        <begin position="420"/>
        <end position="431"/>
    </location>
</feature>
<dbReference type="OrthoDB" id="2449992at2759"/>
<proteinExistence type="predicted"/>
<keyword evidence="2" id="KW-0472">Membrane</keyword>
<protein>
    <submittedName>
        <fullName evidence="3">Uncharacterized protein</fullName>
    </submittedName>
</protein>
<feature type="compositionally biased region" description="Low complexity" evidence="1">
    <location>
        <begin position="312"/>
        <end position="347"/>
    </location>
</feature>
<feature type="compositionally biased region" description="Polar residues" evidence="1">
    <location>
        <begin position="302"/>
        <end position="311"/>
    </location>
</feature>
<dbReference type="InParanoid" id="A0A1Y2GNZ2"/>
<keyword evidence="2" id="KW-1133">Transmembrane helix</keyword>
<feature type="compositionally biased region" description="Polar residues" evidence="1">
    <location>
        <begin position="372"/>
        <end position="389"/>
    </location>
</feature>
<evidence type="ECO:0000313" key="4">
    <source>
        <dbReference type="Proteomes" id="UP000193648"/>
    </source>
</evidence>
<feature type="region of interest" description="Disordered" evidence="1">
    <location>
        <begin position="1"/>
        <end position="39"/>
    </location>
</feature>
<dbReference type="AlphaFoldDB" id="A0A1Y2GNZ2"/>
<feature type="compositionally biased region" description="Polar residues" evidence="1">
    <location>
        <begin position="231"/>
        <end position="253"/>
    </location>
</feature>
<dbReference type="EMBL" id="MCFF01000016">
    <property type="protein sequence ID" value="ORZ17419.1"/>
    <property type="molecule type" value="Genomic_DNA"/>
</dbReference>
<sequence>MSLKSHDYGATSLQTEGYPGSHPVAAVPAPAPSRKPRPKPPIVVTTTHTAPVMTSTLTTSIDNLTSSIDPVQTSLTTDITVVPSNESESSSGSISNPKSTTNVALIAGIATGAVALLILIAGLLFRAKRKREQEARDTELYQQLSMMRKYSESPIPHGFANNDGTESNVALFQQQQRHYPPFLQQRLAKQPAWFAKKSPLEYHSQVPPLGQLEQQDQEHRQLQQHQQQKQEIGSTTHSPKSTASSSDAFTQQEAVMAPKNVTSSNTKPPIEKAITPYPASTSVLPSSPPVPETYHQQDYRQPRTSTQIHRQPSSPSGSRSPLSSKRIDINNNNNNNNNNNSTNNYHNVSPYRVHPTVSSSIVSPSPVIYQGAPSTTTTADTYPVNNNFQDYMPPPPLTGQQDQSRPSPSQPPAGFYDLLNDSSLLEGTGTNKPVVSTPLTETTSTTATIPPPVPKATRPASVASRSSFMMASENVLLDPSASDIPAVPPLPSHQ</sequence>
<evidence type="ECO:0000313" key="3">
    <source>
        <dbReference type="EMBL" id="ORZ17419.1"/>
    </source>
</evidence>
<evidence type="ECO:0000256" key="1">
    <source>
        <dbReference type="SAM" id="MobiDB-lite"/>
    </source>
</evidence>
<reference evidence="3 4" key="1">
    <citation type="submission" date="2016-07" db="EMBL/GenBank/DDBJ databases">
        <title>Pervasive Adenine N6-methylation of Active Genes in Fungi.</title>
        <authorList>
            <consortium name="DOE Joint Genome Institute"/>
            <person name="Mondo S.J."/>
            <person name="Dannebaum R.O."/>
            <person name="Kuo R.C."/>
            <person name="Labutti K."/>
            <person name="Haridas S."/>
            <person name="Kuo A."/>
            <person name="Salamov A."/>
            <person name="Ahrendt S.R."/>
            <person name="Lipzen A."/>
            <person name="Sullivan W."/>
            <person name="Andreopoulos W.B."/>
            <person name="Clum A."/>
            <person name="Lindquist E."/>
            <person name="Daum C."/>
            <person name="Ramamoorthy G.K."/>
            <person name="Gryganskyi A."/>
            <person name="Culley D."/>
            <person name="Magnuson J.K."/>
            <person name="James T.Y."/>
            <person name="O'Malley M.A."/>
            <person name="Stajich J.E."/>
            <person name="Spatafora J.W."/>
            <person name="Visel A."/>
            <person name="Grigoriev I.V."/>
        </authorList>
    </citation>
    <scope>NUCLEOTIDE SEQUENCE [LARGE SCALE GENOMIC DNA]</scope>
    <source>
        <strain evidence="3 4">NRRL 3116</strain>
    </source>
</reference>
<keyword evidence="2" id="KW-0812">Transmembrane</keyword>
<keyword evidence="4" id="KW-1185">Reference proteome</keyword>
<name>A0A1Y2GNZ2_9FUNG</name>
<dbReference type="GeneID" id="33565801"/>